<feature type="binding site" evidence="8">
    <location>
        <position position="77"/>
    </location>
    <ligand>
        <name>GTP</name>
        <dbReference type="ChEBI" id="CHEBI:37565"/>
    </ligand>
</feature>
<dbReference type="HAMAP" id="MF_00316">
    <property type="entry name" value="MobA"/>
    <property type="match status" value="1"/>
</dbReference>
<dbReference type="GO" id="GO:0005525">
    <property type="term" value="F:GTP binding"/>
    <property type="evidence" value="ECO:0007669"/>
    <property type="project" value="UniProtKB-UniRule"/>
</dbReference>
<proteinExistence type="inferred from homology"/>
<dbReference type="Gene3D" id="3.90.550.10">
    <property type="entry name" value="Spore Coat Polysaccharide Biosynthesis Protein SpsA, Chain A"/>
    <property type="match status" value="1"/>
</dbReference>
<comment type="domain">
    <text evidence="8">The N-terminal domain determines nucleotide recognition and specific binding, while the C-terminal domain determines the specific binding to the target protein.</text>
</comment>
<evidence type="ECO:0000259" key="9">
    <source>
        <dbReference type="Pfam" id="PF12804"/>
    </source>
</evidence>
<evidence type="ECO:0000313" key="10">
    <source>
        <dbReference type="EMBL" id="RCX26565.1"/>
    </source>
</evidence>
<comment type="function">
    <text evidence="8">Transfers a GMP moiety from GTP to Mo-molybdopterin (Mo-MPT) cofactor (Moco or molybdenum cofactor) to form Mo-molybdopterin guanine dinucleotide (Mo-MGD) cofactor.</text>
</comment>
<comment type="cofactor">
    <cofactor evidence="8">
        <name>Mg(2+)</name>
        <dbReference type="ChEBI" id="CHEBI:18420"/>
    </cofactor>
</comment>
<feature type="binding site" evidence="8">
    <location>
        <position position="31"/>
    </location>
    <ligand>
        <name>GTP</name>
        <dbReference type="ChEBI" id="CHEBI:37565"/>
    </ligand>
</feature>
<evidence type="ECO:0000256" key="5">
    <source>
        <dbReference type="ARBA" id="ARBA00022842"/>
    </source>
</evidence>
<evidence type="ECO:0000256" key="4">
    <source>
        <dbReference type="ARBA" id="ARBA00022741"/>
    </source>
</evidence>
<dbReference type="InterPro" id="IPR013482">
    <property type="entry name" value="Molybde_CF_guanTrfase"/>
</dbReference>
<dbReference type="PANTHER" id="PTHR19136:SF81">
    <property type="entry name" value="MOLYBDENUM COFACTOR GUANYLYLTRANSFERASE"/>
    <property type="match status" value="1"/>
</dbReference>
<dbReference type="GO" id="GO:0061603">
    <property type="term" value="F:molybdenum cofactor guanylyltransferase activity"/>
    <property type="evidence" value="ECO:0007669"/>
    <property type="project" value="UniProtKB-EC"/>
</dbReference>
<keyword evidence="10" id="KW-0548">Nucleotidyltransferase</keyword>
<comment type="catalytic activity">
    <reaction evidence="8">
        <text>Mo-molybdopterin + GTP + H(+) = Mo-molybdopterin guanine dinucleotide + diphosphate</text>
        <dbReference type="Rhea" id="RHEA:34243"/>
        <dbReference type="ChEBI" id="CHEBI:15378"/>
        <dbReference type="ChEBI" id="CHEBI:33019"/>
        <dbReference type="ChEBI" id="CHEBI:37565"/>
        <dbReference type="ChEBI" id="CHEBI:71302"/>
        <dbReference type="ChEBI" id="CHEBI:71310"/>
        <dbReference type="EC" id="2.7.7.77"/>
    </reaction>
</comment>
<feature type="domain" description="MobA-like NTP transferase" evidence="9">
    <location>
        <begin position="15"/>
        <end position="172"/>
    </location>
</feature>
<keyword evidence="3 8" id="KW-0479">Metal-binding</keyword>
<reference evidence="10 11" key="1">
    <citation type="submission" date="2018-07" db="EMBL/GenBank/DDBJ databases">
        <title>Genomic Encyclopedia of Type Strains, Phase IV (KMG-IV): sequencing the most valuable type-strain genomes for metagenomic binning, comparative biology and taxonomic classification.</title>
        <authorList>
            <person name="Goeker M."/>
        </authorList>
    </citation>
    <scope>NUCLEOTIDE SEQUENCE [LARGE SCALE GENOMIC DNA]</scope>
    <source>
        <strain evidence="10 11">DSM 26407</strain>
    </source>
</reference>
<dbReference type="GO" id="GO:1902758">
    <property type="term" value="P:bis(molybdopterin guanine dinucleotide)molybdenum biosynthetic process"/>
    <property type="evidence" value="ECO:0007669"/>
    <property type="project" value="TreeGrafter"/>
</dbReference>
<sequence length="206" mass="22407">MSQPLRSGARSRITGVILAGGRARRMGGMDKGLLELGGRPLITYAIAALAPQVGDLLINANRNLDRYTGFGYPVVPDLDGSFAGPLAGMASAMQAAPTPLILTAPCDSPLLPGDLAQRLLSALEAERADLAVAHDGERLQPVFSLLHTRLLEDLTGYLDSGERKIDRWFARHRVARVDFSDRPETFLNVNTPEELQALEQRLRQEP</sequence>
<dbReference type="CDD" id="cd02503">
    <property type="entry name" value="MobA"/>
    <property type="match status" value="1"/>
</dbReference>
<dbReference type="EMBL" id="QPJY01000009">
    <property type="protein sequence ID" value="RCX26565.1"/>
    <property type="molecule type" value="Genomic_DNA"/>
</dbReference>
<dbReference type="NCBIfam" id="TIGR02665">
    <property type="entry name" value="molyb_mobA"/>
    <property type="match status" value="1"/>
</dbReference>
<keyword evidence="1 8" id="KW-0963">Cytoplasm</keyword>
<organism evidence="10 11">
    <name type="scientific">Thioalbus denitrificans</name>
    <dbReference type="NCBI Taxonomy" id="547122"/>
    <lineage>
        <taxon>Bacteria</taxon>
        <taxon>Pseudomonadati</taxon>
        <taxon>Pseudomonadota</taxon>
        <taxon>Gammaproteobacteria</taxon>
        <taxon>Chromatiales</taxon>
        <taxon>Ectothiorhodospiraceae</taxon>
        <taxon>Thioalbus</taxon>
    </lineage>
</organism>
<gene>
    <name evidence="8" type="primary">mobA</name>
    <name evidence="10" type="ORF">DFQ59_10994</name>
</gene>
<feature type="binding site" evidence="8">
    <location>
        <position position="107"/>
    </location>
    <ligand>
        <name>GTP</name>
        <dbReference type="ChEBI" id="CHEBI:37565"/>
    </ligand>
</feature>
<feature type="binding site" evidence="8">
    <location>
        <position position="107"/>
    </location>
    <ligand>
        <name>Mg(2+)</name>
        <dbReference type="ChEBI" id="CHEBI:18420"/>
    </ligand>
</feature>
<feature type="binding site" evidence="8">
    <location>
        <position position="59"/>
    </location>
    <ligand>
        <name>GTP</name>
        <dbReference type="ChEBI" id="CHEBI:37565"/>
    </ligand>
</feature>
<comment type="caution">
    <text evidence="10">The sequence shown here is derived from an EMBL/GenBank/DDBJ whole genome shotgun (WGS) entry which is preliminary data.</text>
</comment>
<evidence type="ECO:0000256" key="3">
    <source>
        <dbReference type="ARBA" id="ARBA00022723"/>
    </source>
</evidence>
<keyword evidence="7 8" id="KW-0501">Molybdenum cofactor biosynthesis</keyword>
<dbReference type="PANTHER" id="PTHR19136">
    <property type="entry name" value="MOLYBDENUM COFACTOR GUANYLYLTRANSFERASE"/>
    <property type="match status" value="1"/>
</dbReference>
<dbReference type="InterPro" id="IPR029044">
    <property type="entry name" value="Nucleotide-diphossugar_trans"/>
</dbReference>
<keyword evidence="11" id="KW-1185">Reference proteome</keyword>
<dbReference type="Pfam" id="PF12804">
    <property type="entry name" value="NTP_transf_3"/>
    <property type="match status" value="1"/>
</dbReference>
<evidence type="ECO:0000256" key="2">
    <source>
        <dbReference type="ARBA" id="ARBA00022679"/>
    </source>
</evidence>
<keyword evidence="2 8" id="KW-0808">Transferase</keyword>
<dbReference type="AlphaFoldDB" id="A0A369C050"/>
<dbReference type="InterPro" id="IPR025877">
    <property type="entry name" value="MobA-like_NTP_Trfase"/>
</dbReference>
<protein>
    <recommendedName>
        <fullName evidence="8">Molybdenum cofactor guanylyltransferase</fullName>
        <shortName evidence="8">MoCo guanylyltransferase</shortName>
        <ecNumber evidence="8">2.7.7.77</ecNumber>
    </recommendedName>
    <alternativeName>
        <fullName evidence="8">GTP:molybdopterin guanylyltransferase</fullName>
    </alternativeName>
    <alternativeName>
        <fullName evidence="8">Mo-MPT guanylyltransferase</fullName>
    </alternativeName>
    <alternativeName>
        <fullName evidence="8">Molybdopterin guanylyltransferase</fullName>
    </alternativeName>
    <alternativeName>
        <fullName evidence="8">Molybdopterin-guanine dinucleotide synthase</fullName>
        <shortName evidence="8">MGD synthase</shortName>
    </alternativeName>
</protein>
<evidence type="ECO:0000313" key="11">
    <source>
        <dbReference type="Proteomes" id="UP000252707"/>
    </source>
</evidence>
<keyword evidence="5 8" id="KW-0460">Magnesium</keyword>
<name>A0A369C050_9GAMM</name>
<dbReference type="SUPFAM" id="SSF53448">
    <property type="entry name" value="Nucleotide-diphospho-sugar transferases"/>
    <property type="match status" value="1"/>
</dbReference>
<evidence type="ECO:0000256" key="8">
    <source>
        <dbReference type="HAMAP-Rule" id="MF_00316"/>
    </source>
</evidence>
<feature type="binding site" evidence="8">
    <location>
        <begin position="18"/>
        <end position="20"/>
    </location>
    <ligand>
        <name>GTP</name>
        <dbReference type="ChEBI" id="CHEBI:37565"/>
    </ligand>
</feature>
<comment type="subcellular location">
    <subcellularLocation>
        <location evidence="8">Cytoplasm</location>
    </subcellularLocation>
</comment>
<evidence type="ECO:0000256" key="6">
    <source>
        <dbReference type="ARBA" id="ARBA00023134"/>
    </source>
</evidence>
<evidence type="ECO:0000256" key="7">
    <source>
        <dbReference type="ARBA" id="ARBA00023150"/>
    </source>
</evidence>
<keyword evidence="4 8" id="KW-0547">Nucleotide-binding</keyword>
<dbReference type="GO" id="GO:0046872">
    <property type="term" value="F:metal ion binding"/>
    <property type="evidence" value="ECO:0007669"/>
    <property type="project" value="UniProtKB-KW"/>
</dbReference>
<evidence type="ECO:0000256" key="1">
    <source>
        <dbReference type="ARBA" id="ARBA00022490"/>
    </source>
</evidence>
<keyword evidence="6 8" id="KW-0342">GTP-binding</keyword>
<dbReference type="Proteomes" id="UP000252707">
    <property type="component" value="Unassembled WGS sequence"/>
</dbReference>
<comment type="similarity">
    <text evidence="8">Belongs to the MobA family.</text>
</comment>
<dbReference type="OrthoDB" id="9788394at2"/>
<comment type="subunit">
    <text evidence="8">Monomer.</text>
</comment>
<accession>A0A369C050</accession>
<dbReference type="EC" id="2.7.7.77" evidence="8"/>
<dbReference type="GO" id="GO:0005737">
    <property type="term" value="C:cytoplasm"/>
    <property type="evidence" value="ECO:0007669"/>
    <property type="project" value="UniProtKB-SubCell"/>
</dbReference>
<dbReference type="RefSeq" id="WP_114280644.1">
    <property type="nucleotide sequence ID" value="NZ_QPJY01000009.1"/>
</dbReference>